<dbReference type="GO" id="GO:0008840">
    <property type="term" value="F:4-hydroxy-tetrahydrodipicolinate synthase activity"/>
    <property type="evidence" value="ECO:0007669"/>
    <property type="project" value="UniProtKB-EC"/>
</dbReference>
<reference evidence="4 5" key="1">
    <citation type="submission" date="2024-03" db="EMBL/GenBank/DDBJ databases">
        <title>Draft genome sequence of Pseudonocardia nematodicida JCM 31783.</title>
        <authorList>
            <person name="Butdee W."/>
            <person name="Duangmal K."/>
        </authorList>
    </citation>
    <scope>NUCLEOTIDE SEQUENCE [LARGE SCALE GENOMIC DNA]</scope>
    <source>
        <strain evidence="4 5">JCM 31783</strain>
    </source>
</reference>
<dbReference type="EC" id="4.2.1.41" evidence="4"/>
<dbReference type="CDD" id="cd00408">
    <property type="entry name" value="DHDPS-like"/>
    <property type="match status" value="1"/>
</dbReference>
<dbReference type="RefSeq" id="WP_349301144.1">
    <property type="nucleotide sequence ID" value="NZ_JBEDNQ010000013.1"/>
</dbReference>
<evidence type="ECO:0000256" key="2">
    <source>
        <dbReference type="ARBA" id="ARBA00023239"/>
    </source>
</evidence>
<dbReference type="GO" id="GO:0008747">
    <property type="term" value="F:N-acetylneuraminate lyase activity"/>
    <property type="evidence" value="ECO:0007669"/>
    <property type="project" value="UniProtKB-EC"/>
</dbReference>
<dbReference type="InterPro" id="IPR002220">
    <property type="entry name" value="DapA-like"/>
</dbReference>
<name>A0ABV1KHZ6_9PSEU</name>
<gene>
    <name evidence="4" type="ORF">WIS52_26675</name>
</gene>
<dbReference type="EC" id="4.3.3.7" evidence="4"/>
<evidence type="ECO:0000313" key="5">
    <source>
        <dbReference type="Proteomes" id="UP001494902"/>
    </source>
</evidence>
<comment type="similarity">
    <text evidence="1 3">Belongs to the DapA family.</text>
</comment>
<dbReference type="EMBL" id="JBEDNQ010000013">
    <property type="protein sequence ID" value="MEQ3554070.1"/>
    <property type="molecule type" value="Genomic_DNA"/>
</dbReference>
<sequence length="310" mass="33777">MTSTPEMLLTNQVWPVMLTPMHSDRTIDWDGVDRITDWYIDAGITGLFTNSRSSEVEFLSAEERVQLAERVVKRANGRAAVVATGTFGAPAADEIETIKQISDVGADAVVILTNHLGNQAASEAAWSGKLETIVEGTGDIKLGFYECPTPWKRVVPAPVFEWAAHTGRFVFHKDLSFDPGDMAAKIAAARGTDLRIYNGEITSTYQSIIAGAHGHSGYASSLNPHLMVWLCANAHRDDEQVRTVQRLMSVFERMIGLGYPSSAKQLLAATGQLDITPYSRMPGANPLGAHDFDSLTDMVALIESLDLKLN</sequence>
<dbReference type="Gene3D" id="3.20.20.70">
    <property type="entry name" value="Aldolase class I"/>
    <property type="match status" value="1"/>
</dbReference>
<dbReference type="PANTHER" id="PTHR12128">
    <property type="entry name" value="DIHYDRODIPICOLINATE SYNTHASE"/>
    <property type="match status" value="1"/>
</dbReference>
<dbReference type="PIRSF" id="PIRSF001365">
    <property type="entry name" value="DHDPS"/>
    <property type="match status" value="1"/>
</dbReference>
<accession>A0ABV1KHZ6</accession>
<keyword evidence="2 3" id="KW-0456">Lyase</keyword>
<dbReference type="Proteomes" id="UP001494902">
    <property type="component" value="Unassembled WGS sequence"/>
</dbReference>
<dbReference type="EC" id="4.1.3.3" evidence="4"/>
<dbReference type="PANTHER" id="PTHR12128:SF66">
    <property type="entry name" value="4-HYDROXY-2-OXOGLUTARATE ALDOLASE, MITOCHONDRIAL"/>
    <property type="match status" value="1"/>
</dbReference>
<protein>
    <submittedName>
        <fullName evidence="4">Dihydrodipicolinate synthase family protein</fullName>
        <ecNumber evidence="4">4.1.3.3</ecNumber>
        <ecNumber evidence="4">4.2.1.41</ecNumber>
        <ecNumber evidence="4">4.3.3.7</ecNumber>
    </submittedName>
</protein>
<dbReference type="SMART" id="SM01130">
    <property type="entry name" value="DHDPS"/>
    <property type="match status" value="1"/>
</dbReference>
<dbReference type="Pfam" id="PF00701">
    <property type="entry name" value="DHDPS"/>
    <property type="match status" value="1"/>
</dbReference>
<dbReference type="GO" id="GO:0047448">
    <property type="term" value="F:5-dehydro-4-deoxyglucarate dehydratase activity"/>
    <property type="evidence" value="ECO:0007669"/>
    <property type="project" value="UniProtKB-EC"/>
</dbReference>
<evidence type="ECO:0000256" key="1">
    <source>
        <dbReference type="ARBA" id="ARBA00007592"/>
    </source>
</evidence>
<dbReference type="SUPFAM" id="SSF51569">
    <property type="entry name" value="Aldolase"/>
    <property type="match status" value="1"/>
</dbReference>
<dbReference type="InterPro" id="IPR013785">
    <property type="entry name" value="Aldolase_TIM"/>
</dbReference>
<evidence type="ECO:0000256" key="3">
    <source>
        <dbReference type="PIRNR" id="PIRNR001365"/>
    </source>
</evidence>
<keyword evidence="5" id="KW-1185">Reference proteome</keyword>
<evidence type="ECO:0000313" key="4">
    <source>
        <dbReference type="EMBL" id="MEQ3554070.1"/>
    </source>
</evidence>
<proteinExistence type="inferred from homology"/>
<comment type="caution">
    <text evidence="4">The sequence shown here is derived from an EMBL/GenBank/DDBJ whole genome shotgun (WGS) entry which is preliminary data.</text>
</comment>
<organism evidence="4 5">
    <name type="scientific">Pseudonocardia nematodicida</name>
    <dbReference type="NCBI Taxonomy" id="1206997"/>
    <lineage>
        <taxon>Bacteria</taxon>
        <taxon>Bacillati</taxon>
        <taxon>Actinomycetota</taxon>
        <taxon>Actinomycetes</taxon>
        <taxon>Pseudonocardiales</taxon>
        <taxon>Pseudonocardiaceae</taxon>
        <taxon>Pseudonocardia</taxon>
    </lineage>
</organism>